<gene>
    <name evidence="1" type="ORF">NS334_11395</name>
</gene>
<organism evidence="1 2">
    <name type="scientific">Sphingomonas endophytica</name>
    <dbReference type="NCBI Taxonomy" id="869719"/>
    <lineage>
        <taxon>Bacteria</taxon>
        <taxon>Pseudomonadati</taxon>
        <taxon>Pseudomonadota</taxon>
        <taxon>Alphaproteobacteria</taxon>
        <taxon>Sphingomonadales</taxon>
        <taxon>Sphingomonadaceae</taxon>
        <taxon>Sphingomonas</taxon>
    </lineage>
</organism>
<name>A0A147I0H6_9SPHN</name>
<accession>A0A147I0H6</accession>
<dbReference type="Proteomes" id="UP000074310">
    <property type="component" value="Unassembled WGS sequence"/>
</dbReference>
<comment type="caution">
    <text evidence="1">The sequence shown here is derived from an EMBL/GenBank/DDBJ whole genome shotgun (WGS) entry which is preliminary data.</text>
</comment>
<keyword evidence="2" id="KW-1185">Reference proteome</keyword>
<dbReference type="AlphaFoldDB" id="A0A147I0H6"/>
<dbReference type="PATRIC" id="fig|869719.3.peg.2223"/>
<dbReference type="SUPFAM" id="SSF141371">
    <property type="entry name" value="PilZ domain-like"/>
    <property type="match status" value="1"/>
</dbReference>
<sequence>MVAYEDRVEPRDETLHRARLLVADGTARVVTVVNLSPNGFMARCDAPLAVGETVTIALPIVGAFAAEVRWALGGRIGCKLALEVPPALYQFVLAAMRDGAAG</sequence>
<dbReference type="OrthoDB" id="9806898at2"/>
<protein>
    <submittedName>
        <fullName evidence="1">Uncharacterized protein</fullName>
    </submittedName>
</protein>
<evidence type="ECO:0000313" key="2">
    <source>
        <dbReference type="Proteomes" id="UP000074310"/>
    </source>
</evidence>
<evidence type="ECO:0000313" key="1">
    <source>
        <dbReference type="EMBL" id="KTT70878.1"/>
    </source>
</evidence>
<dbReference type="EMBL" id="LDTB01000046">
    <property type="protein sequence ID" value="KTT70878.1"/>
    <property type="molecule type" value="Genomic_DNA"/>
</dbReference>
<proteinExistence type="predicted"/>
<reference evidence="1 2" key="1">
    <citation type="journal article" date="2016" name="Front. Microbiol.">
        <title>Genomic Resource of Rice Seed Associated Bacteria.</title>
        <authorList>
            <person name="Midha S."/>
            <person name="Bansal K."/>
            <person name="Sharma S."/>
            <person name="Kumar N."/>
            <person name="Patil P.P."/>
            <person name="Chaudhry V."/>
            <person name="Patil P.B."/>
        </authorList>
    </citation>
    <scope>NUCLEOTIDE SEQUENCE [LARGE SCALE GENOMIC DNA]</scope>
    <source>
        <strain evidence="1 2">NS334</strain>
    </source>
</reference>